<dbReference type="RefSeq" id="WP_061095624.1">
    <property type="nucleotide sequence ID" value="NZ_CP014323.1"/>
</dbReference>
<proteinExistence type="predicted"/>
<organism evidence="1 2">
    <name type="scientific">Alteromonas macleodii</name>
    <name type="common">Pseudoalteromonas macleodii</name>
    <dbReference type="NCBI Taxonomy" id="28108"/>
    <lineage>
        <taxon>Bacteria</taxon>
        <taxon>Pseudomonadati</taxon>
        <taxon>Pseudomonadota</taxon>
        <taxon>Gammaproteobacteria</taxon>
        <taxon>Alteromonadales</taxon>
        <taxon>Alteromonadaceae</taxon>
        <taxon>Alteromonas/Salinimonas group</taxon>
        <taxon>Alteromonas</taxon>
    </lineage>
</organism>
<evidence type="ECO:0000313" key="1">
    <source>
        <dbReference type="EMBL" id="AMJ99279.1"/>
    </source>
</evidence>
<evidence type="ECO:0000313" key="2">
    <source>
        <dbReference type="Proteomes" id="UP000063991"/>
    </source>
</evidence>
<gene>
    <name evidence="1" type="ORF">AVL55_14585</name>
</gene>
<dbReference type="OrthoDB" id="6335553at2"/>
<reference evidence="1 2" key="1">
    <citation type="submission" date="2015-12" db="EMBL/GenBank/DDBJ databases">
        <authorList>
            <person name="Shamseldin A."/>
            <person name="Moawad H."/>
            <person name="Abd El-Rahim W.M."/>
            <person name="Sadowsky M.J."/>
        </authorList>
    </citation>
    <scope>NUCLEOTIDE SEQUENCE [LARGE SCALE GENOMIC DNA]</scope>
    <source>
        <strain evidence="1 2">D7</strain>
    </source>
</reference>
<dbReference type="EMBL" id="CP014323">
    <property type="protein sequence ID" value="AMJ99279.1"/>
    <property type="molecule type" value="Genomic_DNA"/>
</dbReference>
<sequence length="219" mass="23955">MDTTYSQLSSSLSLFNYLGDTANAQSALQDVVEKSKQANALGDAFSAFNGELQGNQIDTYLEKIESGEASLNGNTIANYLDFNRQKLASELSDLAAKLGISDDTKLTVSKGELVIESSQGEQEFDKTTLRLQQYLEKDTNLTSLIQQTSRLSQFKEWGDATSFASTLQEKGTDEATIQSFLKEARTSVTSDNTLIFNKNGFGFSSDGKTDALIDAFDKQ</sequence>
<protein>
    <submittedName>
        <fullName evidence="1">Uncharacterized protein</fullName>
    </submittedName>
</protein>
<name>A0A126Q481_ALTMA</name>
<dbReference type="Proteomes" id="UP000063991">
    <property type="component" value="Chromosome"/>
</dbReference>
<accession>A0A126Q481</accession>
<dbReference type="AlphaFoldDB" id="A0A126Q481"/>